<dbReference type="Pfam" id="PF00413">
    <property type="entry name" value="Peptidase_M10"/>
    <property type="match status" value="1"/>
</dbReference>
<dbReference type="InterPro" id="IPR024079">
    <property type="entry name" value="MetalloPept_cat_dom_sf"/>
</dbReference>
<dbReference type="PROSITE" id="PS51642">
    <property type="entry name" value="HEMOPEXIN_2"/>
    <property type="match status" value="3"/>
</dbReference>
<dbReference type="KEGG" id="obi:106873152"/>
<feature type="repeat" description="Hemopexin" evidence="9">
    <location>
        <begin position="616"/>
        <end position="665"/>
    </location>
</feature>
<keyword evidence="7" id="KW-0482">Metalloprotease</keyword>
<feature type="binding site" evidence="8">
    <location>
        <position position="519"/>
    </location>
    <ligand>
        <name>Ca(2+)</name>
        <dbReference type="ChEBI" id="CHEBI:29108"/>
        <label>5</label>
    </ligand>
</feature>
<dbReference type="Gene3D" id="3.40.390.10">
    <property type="entry name" value="Collagenase (Catalytic Domain)"/>
    <property type="match status" value="1"/>
</dbReference>
<evidence type="ECO:0000256" key="7">
    <source>
        <dbReference type="ARBA" id="ARBA00023049"/>
    </source>
</evidence>
<feature type="repeat" description="Hemopexin" evidence="9">
    <location>
        <begin position="513"/>
        <end position="569"/>
    </location>
</feature>
<dbReference type="InterPro" id="IPR036375">
    <property type="entry name" value="Hemopexin-like_dom_sf"/>
</dbReference>
<dbReference type="GO" id="GO:0006508">
    <property type="term" value="P:proteolysis"/>
    <property type="evidence" value="ECO:0007669"/>
    <property type="project" value="UniProtKB-KW"/>
</dbReference>
<name>A0A0L8H2N6_OCTBM</name>
<dbReference type="GO" id="GO:0004222">
    <property type="term" value="F:metalloendopeptidase activity"/>
    <property type="evidence" value="ECO:0007669"/>
    <property type="project" value="InterPro"/>
</dbReference>
<feature type="binding site" evidence="8">
    <location>
        <position position="272"/>
    </location>
    <ligand>
        <name>Ca(2+)</name>
        <dbReference type="ChEBI" id="CHEBI:29108"/>
        <label>3</label>
    </ligand>
</feature>
<comment type="cofactor">
    <cofactor evidence="8">
        <name>Ca(2+)</name>
        <dbReference type="ChEBI" id="CHEBI:29108"/>
    </cofactor>
    <text evidence="8">Can bind about 5 Ca(2+) ions per subunit.</text>
</comment>
<keyword evidence="3 8" id="KW-0479">Metal-binding</keyword>
<dbReference type="SMART" id="SM00235">
    <property type="entry name" value="ZnMc"/>
    <property type="match status" value="1"/>
</dbReference>
<evidence type="ECO:0000256" key="8">
    <source>
        <dbReference type="PIRSR" id="PIRSR621190-2"/>
    </source>
</evidence>
<dbReference type="Pfam" id="PF00045">
    <property type="entry name" value="Hemopexin"/>
    <property type="match status" value="1"/>
</dbReference>
<dbReference type="SMART" id="SM00120">
    <property type="entry name" value="HX"/>
    <property type="match status" value="4"/>
</dbReference>
<evidence type="ECO:0000256" key="3">
    <source>
        <dbReference type="ARBA" id="ARBA00022723"/>
    </source>
</evidence>
<dbReference type="InterPro" id="IPR001818">
    <property type="entry name" value="Pept_M10_metallopeptidase"/>
</dbReference>
<dbReference type="PANTHER" id="PTHR10201:SF291">
    <property type="entry name" value="MATRIX METALLOPROTEINASE 1, ISOFORM C-RELATED"/>
    <property type="match status" value="1"/>
</dbReference>
<feature type="binding site" evidence="8">
    <location>
        <position position="287"/>
    </location>
    <ligand>
        <name>Ca(2+)</name>
        <dbReference type="ChEBI" id="CHEBI:29108"/>
        <label>2</label>
    </ligand>
</feature>
<feature type="binding site" evidence="8">
    <location>
        <position position="301"/>
    </location>
    <ligand>
        <name>Ca(2+)</name>
        <dbReference type="ChEBI" id="CHEBI:29108"/>
        <label>3</label>
    </ligand>
</feature>
<dbReference type="PANTHER" id="PTHR10201">
    <property type="entry name" value="MATRIX METALLOPROTEINASE"/>
    <property type="match status" value="1"/>
</dbReference>
<feature type="binding site" evidence="8">
    <location>
        <position position="255"/>
    </location>
    <ligand>
        <name>Ca(2+)</name>
        <dbReference type="ChEBI" id="CHEBI:29108"/>
        <label>2</label>
    </ligand>
</feature>
<evidence type="ECO:0000259" key="11">
    <source>
        <dbReference type="SMART" id="SM00235"/>
    </source>
</evidence>
<dbReference type="GO" id="GO:0005615">
    <property type="term" value="C:extracellular space"/>
    <property type="evidence" value="ECO:0007669"/>
    <property type="project" value="TreeGrafter"/>
</dbReference>
<feature type="domain" description="Peptidase metallopeptidase" evidence="11">
    <location>
        <begin position="202"/>
        <end position="368"/>
    </location>
</feature>
<evidence type="ECO:0000256" key="9">
    <source>
        <dbReference type="PROSITE-ProRule" id="PRU01011"/>
    </source>
</evidence>
<feature type="binding site" evidence="8">
    <location>
        <position position="273"/>
    </location>
    <ligand>
        <name>Ca(2+)</name>
        <dbReference type="ChEBI" id="CHEBI:29108"/>
        <label>3</label>
    </ligand>
</feature>
<evidence type="ECO:0000256" key="2">
    <source>
        <dbReference type="ARBA" id="ARBA00022670"/>
    </source>
</evidence>
<proteinExistence type="inferred from homology"/>
<dbReference type="InterPro" id="IPR036365">
    <property type="entry name" value="PGBD-like_sf"/>
</dbReference>
<evidence type="ECO:0000313" key="12">
    <source>
        <dbReference type="EMBL" id="KOF83528.1"/>
    </source>
</evidence>
<dbReference type="SUPFAM" id="SSF55486">
    <property type="entry name" value="Metalloproteases ('zincins'), catalytic domain"/>
    <property type="match status" value="1"/>
</dbReference>
<feature type="binding site" evidence="8">
    <location>
        <position position="267"/>
    </location>
    <ligand>
        <name>Zn(2+)</name>
        <dbReference type="ChEBI" id="CHEBI:29105"/>
        <label>1</label>
    </ligand>
</feature>
<feature type="compositionally biased region" description="Low complexity" evidence="10">
    <location>
        <begin position="394"/>
        <end position="414"/>
    </location>
</feature>
<dbReference type="STRING" id="37653.A0A0L8H2N6"/>
<feature type="binding site" evidence="8">
    <location>
        <position position="328"/>
    </location>
    <ligand>
        <name>Zn(2+)</name>
        <dbReference type="ChEBI" id="CHEBI:29105"/>
        <label>2</label>
        <note>catalytic</note>
    </ligand>
</feature>
<dbReference type="InterPro" id="IPR006026">
    <property type="entry name" value="Peptidase_Metallo"/>
</dbReference>
<dbReference type="GO" id="GO:0008270">
    <property type="term" value="F:zinc ion binding"/>
    <property type="evidence" value="ECO:0007669"/>
    <property type="project" value="InterPro"/>
</dbReference>
<feature type="binding site" evidence="8">
    <location>
        <position position="280"/>
    </location>
    <ligand>
        <name>Zn(2+)</name>
        <dbReference type="ChEBI" id="CHEBI:29105"/>
        <label>1</label>
    </ligand>
</feature>
<keyword evidence="5" id="KW-0378">Hydrolase</keyword>
<comment type="cofactor">
    <cofactor evidence="8">
        <name>Zn(2+)</name>
        <dbReference type="ChEBI" id="CHEBI:29105"/>
    </cofactor>
    <text evidence="8">Binds 2 Zn(2+) ions per subunit.</text>
</comment>
<dbReference type="PRINTS" id="PR00138">
    <property type="entry name" value="MATRIXIN"/>
</dbReference>
<feature type="binding site" description="in inhibited form" evidence="8">
    <location>
        <position position="174"/>
    </location>
    <ligand>
        <name>Zn(2+)</name>
        <dbReference type="ChEBI" id="CHEBI:29105"/>
        <label>2</label>
        <note>catalytic</note>
    </ligand>
</feature>
<feature type="binding site" evidence="8">
    <location>
        <position position="324"/>
    </location>
    <ligand>
        <name>Zn(2+)</name>
        <dbReference type="ChEBI" id="CHEBI:29105"/>
        <label>2</label>
        <note>catalytic</note>
    </ligand>
</feature>
<evidence type="ECO:0000256" key="4">
    <source>
        <dbReference type="ARBA" id="ARBA00022729"/>
    </source>
</evidence>
<dbReference type="InterPro" id="IPR021190">
    <property type="entry name" value="Pept_M10A"/>
</dbReference>
<dbReference type="AlphaFoldDB" id="A0A0L8H2N6"/>
<organism evidence="12">
    <name type="scientific">Octopus bimaculoides</name>
    <name type="common">California two-spotted octopus</name>
    <dbReference type="NCBI Taxonomy" id="37653"/>
    <lineage>
        <taxon>Eukaryota</taxon>
        <taxon>Metazoa</taxon>
        <taxon>Spiralia</taxon>
        <taxon>Lophotrochozoa</taxon>
        <taxon>Mollusca</taxon>
        <taxon>Cephalopoda</taxon>
        <taxon>Coleoidea</taxon>
        <taxon>Octopodiformes</taxon>
        <taxon>Octopoda</taxon>
        <taxon>Incirrata</taxon>
        <taxon>Octopodidae</taxon>
        <taxon>Octopus</taxon>
    </lineage>
</organism>
<comment type="similarity">
    <text evidence="1">Belongs to the peptidase M10A family.</text>
</comment>
<sequence>MVTLFLPLPILRRCLSLVFLFSSFVFFVNCSTDGRTTTKGIVIRHLLSQTASTDLEGRSSHPTEEAPVGLLVSTAAASATTITTTTTTPSDVNAGGDSGFGGAWGGVWPRNHFEGVNYLIRYGYLHPGYGWFLGNTEAKIELQAALQRYQRVAGITVTGFFDESTFKMMRKKRCGVPDMNYAPSLGLREAISPRRKRRFALQGSKWKHREITYKVSDYPQNLSHHDVDATINTAFKVWSNITFLQFTWKPRDIVDINIRFLSGNHGDGMPFDGPDGITAHAFFPNSNNDDFDGDIHFDADENWVLSNKADQKSGQISLLCQAIHQIGHSLGLFHSESTSAQMWPYIMECNGTSVHADDIQALQSLYSPSEGIQTAVSSNMSTSKDENFEDDHSGSQGSSSTTVSSSHLTSPSMSAGDRFWWTHSQDTQTERQTYPYWYRFSRLGPSTTSPSALLTSAQTTVRPKYCDGRLDAITVATDHLTYGFRDELVFRFNQINVDYTFPKKIQEVFPRGPLSVDAAVTFSKNRKKAALGSTYLIKGNLVWRYRHTEDGFQLEHFYPKPWAKEWDVTGTKIESAFKLGRKIYLLIDNRIWLLKGKKSRQRKYHEKKRIKLFNQLPDFQAAVQWINRNTYFFTGSEYYRADLPAQRRRYVLNGPRDTAYWWFGCNEIPHIRQPFEDKGDNGWDLELTK</sequence>
<feature type="binding site" evidence="8">
    <location>
        <position position="296"/>
    </location>
    <ligand>
        <name>Zn(2+)</name>
        <dbReference type="ChEBI" id="CHEBI:29105"/>
        <label>1</label>
    </ligand>
</feature>
<gene>
    <name evidence="12" type="ORF">OCBIM_22023633mg</name>
</gene>
<feature type="binding site" evidence="8">
    <location>
        <position position="298"/>
    </location>
    <ligand>
        <name>Ca(2+)</name>
        <dbReference type="ChEBI" id="CHEBI:29108"/>
        <label>3</label>
    </ligand>
</feature>
<reference evidence="12" key="1">
    <citation type="submission" date="2015-07" db="EMBL/GenBank/DDBJ databases">
        <title>MeaNS - Measles Nucleotide Surveillance Program.</title>
        <authorList>
            <person name="Tran T."/>
            <person name="Druce J."/>
        </authorList>
    </citation>
    <scope>NUCLEOTIDE SEQUENCE</scope>
    <source>
        <strain evidence="12">UCB-OBI-ISO-001</strain>
        <tissue evidence="12">Gonad</tissue>
    </source>
</reference>
<dbReference type="CDD" id="cd04278">
    <property type="entry name" value="ZnMc_MMP"/>
    <property type="match status" value="1"/>
</dbReference>
<feature type="compositionally biased region" description="Polar residues" evidence="10">
    <location>
        <begin position="373"/>
        <end position="382"/>
    </location>
</feature>
<feature type="region of interest" description="Disordered" evidence="10">
    <location>
        <begin position="373"/>
        <end position="414"/>
    </location>
</feature>
<feature type="repeat" description="Hemopexin" evidence="9">
    <location>
        <begin position="467"/>
        <end position="512"/>
    </location>
</feature>
<dbReference type="InterPro" id="IPR018487">
    <property type="entry name" value="Hemopexin-like_repeat"/>
</dbReference>
<dbReference type="GO" id="GO:0030198">
    <property type="term" value="P:extracellular matrix organization"/>
    <property type="evidence" value="ECO:0007669"/>
    <property type="project" value="TreeGrafter"/>
</dbReference>
<feature type="binding site" evidence="8">
    <location>
        <position position="334"/>
    </location>
    <ligand>
        <name>Zn(2+)</name>
        <dbReference type="ChEBI" id="CHEBI:29105"/>
        <label>2</label>
        <note>catalytic</note>
    </ligand>
</feature>
<dbReference type="SUPFAM" id="SSF50923">
    <property type="entry name" value="Hemopexin-like domain"/>
    <property type="match status" value="1"/>
</dbReference>
<dbReference type="EMBL" id="KQ419448">
    <property type="protein sequence ID" value="KOF83528.1"/>
    <property type="molecule type" value="Genomic_DNA"/>
</dbReference>
<feature type="binding site" evidence="8">
    <location>
        <position position="301"/>
    </location>
    <ligand>
        <name>Ca(2+)</name>
        <dbReference type="ChEBI" id="CHEBI:29108"/>
        <label>1</label>
    </ligand>
</feature>
<evidence type="ECO:0000256" key="6">
    <source>
        <dbReference type="ARBA" id="ARBA00022833"/>
    </source>
</evidence>
<dbReference type="OMA" id="NEIPHIR"/>
<keyword evidence="8" id="KW-0106">Calcium</keyword>
<evidence type="ECO:0000256" key="10">
    <source>
        <dbReference type="SAM" id="MobiDB-lite"/>
    </source>
</evidence>
<feature type="binding site" evidence="8">
    <location>
        <position position="265"/>
    </location>
    <ligand>
        <name>Zn(2+)</name>
        <dbReference type="ChEBI" id="CHEBI:29105"/>
        <label>1</label>
    </ligand>
</feature>
<keyword evidence="4" id="KW-0732">Signal</keyword>
<evidence type="ECO:0000256" key="5">
    <source>
        <dbReference type="ARBA" id="ARBA00022801"/>
    </source>
</evidence>
<feature type="compositionally biased region" description="Basic and acidic residues" evidence="10">
    <location>
        <begin position="383"/>
        <end position="393"/>
    </location>
</feature>
<dbReference type="Gene3D" id="2.110.10.10">
    <property type="entry name" value="Hemopexin-like domain"/>
    <property type="match status" value="1"/>
</dbReference>
<keyword evidence="2" id="KW-0645">Protease</keyword>
<dbReference type="InterPro" id="IPR033739">
    <property type="entry name" value="M10A_MMP"/>
</dbReference>
<accession>A0A0L8H2N6</accession>
<dbReference type="GO" id="GO:0030574">
    <property type="term" value="P:collagen catabolic process"/>
    <property type="evidence" value="ECO:0007669"/>
    <property type="project" value="TreeGrafter"/>
</dbReference>
<evidence type="ECO:0000256" key="1">
    <source>
        <dbReference type="ARBA" id="ARBA00010370"/>
    </source>
</evidence>
<feature type="binding site" evidence="8">
    <location>
        <position position="342"/>
    </location>
    <ligand>
        <name>Zn(2+)</name>
        <dbReference type="ChEBI" id="CHEBI:29105"/>
        <label>2</label>
        <note>catalytic</note>
    </ligand>
</feature>
<dbReference type="GO" id="GO:0031012">
    <property type="term" value="C:extracellular matrix"/>
    <property type="evidence" value="ECO:0007669"/>
    <property type="project" value="InterPro"/>
</dbReference>
<dbReference type="SUPFAM" id="SSF47090">
    <property type="entry name" value="PGBD-like"/>
    <property type="match status" value="1"/>
</dbReference>
<dbReference type="OrthoDB" id="1901267at2759"/>
<keyword evidence="6 8" id="KW-0862">Zinc</keyword>
<feature type="binding site" evidence="8">
    <location>
        <position position="294"/>
    </location>
    <ligand>
        <name>Ca(2+)</name>
        <dbReference type="ChEBI" id="CHEBI:29108"/>
        <label>2</label>
    </ligand>
</feature>
<protein>
    <recommendedName>
        <fullName evidence="11">Peptidase metallopeptidase domain-containing protein</fullName>
    </recommendedName>
</protein>